<dbReference type="NCBIfam" id="TIGR00254">
    <property type="entry name" value="GGDEF"/>
    <property type="match status" value="1"/>
</dbReference>
<dbReference type="Proteomes" id="UP001198893">
    <property type="component" value="Unassembled WGS sequence"/>
</dbReference>
<dbReference type="InterPro" id="IPR029787">
    <property type="entry name" value="Nucleotide_cyclase"/>
</dbReference>
<keyword evidence="2" id="KW-0238">DNA-binding</keyword>
<dbReference type="SUPFAM" id="SSF55073">
    <property type="entry name" value="Nucleotide cyclase"/>
    <property type="match status" value="1"/>
</dbReference>
<dbReference type="PROSITE" id="PS50887">
    <property type="entry name" value="GGDEF"/>
    <property type="match status" value="1"/>
</dbReference>
<evidence type="ECO:0000256" key="3">
    <source>
        <dbReference type="ARBA" id="ARBA00023163"/>
    </source>
</evidence>
<organism evidence="5 6">
    <name type="scientific">Roseburia amylophila</name>
    <dbReference type="NCBI Taxonomy" id="2981794"/>
    <lineage>
        <taxon>Bacteria</taxon>
        <taxon>Bacillati</taxon>
        <taxon>Bacillota</taxon>
        <taxon>Clostridia</taxon>
        <taxon>Lachnospirales</taxon>
        <taxon>Lachnospiraceae</taxon>
        <taxon>Roseburia</taxon>
    </lineage>
</organism>
<sequence length="652" mass="75075">MGKKFTIGVLIGNVHTAHPKDLMRGIRAAASGMDVNVIYFLGTQSVRFNQKFALEDFDYQYNTVYDYAKLAKVDVLIIAYGSLCIFQKNEDKQAFLDKFAGIPYVLLEDATDDPRGIYVMVDNFGGMQKCVEHLIIEHHLKHLVYLGGPEDNQDAIERKAAFLNVMAEHHLPVTPEMMAVGDYSEFVDNLVEQLLKDNPDAEAIISANDEMTVACYRVCKAHGLRIGKDILITGFDDVERARYSNPPLTTVSQDAYKMGQIAVEKAVDICAGRPVESVRLDAELIIRESCGCKVTRRAKEKADEKTELLHIIDELRLFQHKSWLGPFLIRDLMQEAENEKSFYRKSGEVFYHLGIRSSLLYLLEQPVTHENGQKWKMPQRMYLTMHQYRENIQVFEKKERPYIDGSFGVPDCCSSGEDHFSYISFLLIDGKRQYGLLMLEIEPEEISFYYILALQLGTSLRFLEANIKQKKYRDRLREKNEVLNFIAIYDELTGIYNRRGLMESLVRFNQDNLGKKACLMIADLDHLKEINDNFGHAEGDCAIRTAAGIVKEVFGQYGDVGRFGGDEFAGIVRYSEMEEKEQLIYNIHQKCEQYNEHSMKPYYVGISVGVVEFVCEKKIDFIEMFKHADEYLYEEKKKRRKTVCRNVNFENS</sequence>
<dbReference type="CDD" id="cd06267">
    <property type="entry name" value="PBP1_LacI_sugar_binding-like"/>
    <property type="match status" value="1"/>
</dbReference>
<dbReference type="InterPro" id="IPR046335">
    <property type="entry name" value="LacI/GalR-like_sensor"/>
</dbReference>
<dbReference type="Gene3D" id="3.40.50.2300">
    <property type="match status" value="2"/>
</dbReference>
<dbReference type="RefSeq" id="WP_227700319.1">
    <property type="nucleotide sequence ID" value="NZ_JAJEQW010000005.1"/>
</dbReference>
<dbReference type="Pfam" id="PF00990">
    <property type="entry name" value="GGDEF"/>
    <property type="match status" value="1"/>
</dbReference>
<evidence type="ECO:0000313" key="5">
    <source>
        <dbReference type="EMBL" id="MCC2241868.1"/>
    </source>
</evidence>
<dbReference type="GO" id="GO:0003700">
    <property type="term" value="F:DNA-binding transcription factor activity"/>
    <property type="evidence" value="ECO:0007669"/>
    <property type="project" value="TreeGrafter"/>
</dbReference>
<dbReference type="Pfam" id="PF13377">
    <property type="entry name" value="Peripla_BP_3"/>
    <property type="match status" value="1"/>
</dbReference>
<dbReference type="Gene3D" id="3.30.70.270">
    <property type="match status" value="1"/>
</dbReference>
<dbReference type="InterPro" id="IPR028082">
    <property type="entry name" value="Peripla_BP_I"/>
</dbReference>
<protein>
    <submittedName>
        <fullName evidence="5">GGDEF domain-containing protein</fullName>
    </submittedName>
</protein>
<dbReference type="InterPro" id="IPR043128">
    <property type="entry name" value="Rev_trsase/Diguanyl_cyclase"/>
</dbReference>
<name>A0AAW4WHU4_9FIRM</name>
<keyword evidence="1" id="KW-0805">Transcription regulation</keyword>
<dbReference type="EMBL" id="JAJEQW010000005">
    <property type="protein sequence ID" value="MCC2241868.1"/>
    <property type="molecule type" value="Genomic_DNA"/>
</dbReference>
<dbReference type="InterPro" id="IPR000160">
    <property type="entry name" value="GGDEF_dom"/>
</dbReference>
<accession>A0AAW4WHU4</accession>
<dbReference type="CDD" id="cd01949">
    <property type="entry name" value="GGDEF"/>
    <property type="match status" value="1"/>
</dbReference>
<keyword evidence="3" id="KW-0804">Transcription</keyword>
<dbReference type="PANTHER" id="PTHR30146">
    <property type="entry name" value="LACI-RELATED TRANSCRIPTIONAL REPRESSOR"/>
    <property type="match status" value="1"/>
</dbReference>
<dbReference type="PANTHER" id="PTHR30146:SF24">
    <property type="entry name" value="XYLOSE OPERON REGULATORY PROTEIN"/>
    <property type="match status" value="1"/>
</dbReference>
<dbReference type="GO" id="GO:0000976">
    <property type="term" value="F:transcription cis-regulatory region binding"/>
    <property type="evidence" value="ECO:0007669"/>
    <property type="project" value="TreeGrafter"/>
</dbReference>
<gene>
    <name evidence="5" type="ORF">LKD47_06075</name>
</gene>
<dbReference type="SMART" id="SM00267">
    <property type="entry name" value="GGDEF"/>
    <property type="match status" value="1"/>
</dbReference>
<proteinExistence type="predicted"/>
<feature type="domain" description="GGDEF" evidence="4">
    <location>
        <begin position="515"/>
        <end position="648"/>
    </location>
</feature>
<evidence type="ECO:0000256" key="1">
    <source>
        <dbReference type="ARBA" id="ARBA00023015"/>
    </source>
</evidence>
<evidence type="ECO:0000259" key="4">
    <source>
        <dbReference type="PROSITE" id="PS50887"/>
    </source>
</evidence>
<reference evidence="5" key="1">
    <citation type="submission" date="2021-10" db="EMBL/GenBank/DDBJ databases">
        <title>Anaerobic single-cell dispensing facilitates the cultivation of human gut bacteria.</title>
        <authorList>
            <person name="Afrizal A."/>
        </authorList>
    </citation>
    <scope>NUCLEOTIDE SEQUENCE</scope>
    <source>
        <strain evidence="5">CLA-AA-H204</strain>
    </source>
</reference>
<evidence type="ECO:0000313" key="6">
    <source>
        <dbReference type="Proteomes" id="UP001198893"/>
    </source>
</evidence>
<comment type="caution">
    <text evidence="5">The sequence shown here is derived from an EMBL/GenBank/DDBJ whole genome shotgun (WGS) entry which is preliminary data.</text>
</comment>
<dbReference type="AlphaFoldDB" id="A0AAW4WHU4"/>
<dbReference type="SUPFAM" id="SSF53822">
    <property type="entry name" value="Periplasmic binding protein-like I"/>
    <property type="match status" value="1"/>
</dbReference>
<evidence type="ECO:0000256" key="2">
    <source>
        <dbReference type="ARBA" id="ARBA00023125"/>
    </source>
</evidence>